<dbReference type="AlphaFoldDB" id="A0A193GH71"/>
<protein>
    <recommendedName>
        <fullName evidence="4">Lipoprotein</fullName>
    </recommendedName>
</protein>
<dbReference type="STRING" id="463014.BAU07_21855"/>
<dbReference type="NCBIfam" id="NF038027">
    <property type="entry name" value="TssQ_fam"/>
    <property type="match status" value="1"/>
</dbReference>
<keyword evidence="1" id="KW-0732">Signal</keyword>
<gene>
    <name evidence="2" type="ORF">BAU07_21855</name>
</gene>
<dbReference type="PROSITE" id="PS51257">
    <property type="entry name" value="PROKAR_LIPOPROTEIN"/>
    <property type="match status" value="1"/>
</dbReference>
<feature type="chain" id="PRO_5008258979" description="Lipoprotein" evidence="1">
    <location>
        <begin position="22"/>
        <end position="123"/>
    </location>
</feature>
<sequence length="123" mass="12804">MKQSFLPLLMAAAVLGGCASAQDEAARQALQGVRTAYAAGDYGSVIRTVATSSALAGAPRAERVEALKLQSFSYCVTDHLALCQDGFVRILRIQPSFALAPNEAGHPQWGPAFQRAQAAVGAG</sequence>
<dbReference type="InterPro" id="IPR047780">
    <property type="entry name" value="TssQ-like"/>
</dbReference>
<keyword evidence="3" id="KW-1185">Reference proteome</keyword>
<evidence type="ECO:0000313" key="2">
    <source>
        <dbReference type="EMBL" id="ANN79412.1"/>
    </source>
</evidence>
<feature type="signal peptide" evidence="1">
    <location>
        <begin position="1"/>
        <end position="21"/>
    </location>
</feature>
<dbReference type="OrthoDB" id="8590585at2"/>
<reference evidence="2 3" key="1">
    <citation type="submission" date="2016-06" db="EMBL/GenBank/DDBJ databases">
        <title>Complete genome sequences of Bordetella bronchialis and Bordetella flabilis.</title>
        <authorList>
            <person name="LiPuma J.J."/>
            <person name="Spilker T."/>
        </authorList>
    </citation>
    <scope>NUCLEOTIDE SEQUENCE [LARGE SCALE GENOMIC DNA]</scope>
    <source>
        <strain evidence="2 3">AU10664</strain>
    </source>
</reference>
<evidence type="ECO:0000313" key="3">
    <source>
        <dbReference type="Proteomes" id="UP000091926"/>
    </source>
</evidence>
<dbReference type="KEGG" id="bfz:BAU07_21855"/>
<dbReference type="Proteomes" id="UP000091926">
    <property type="component" value="Chromosome"/>
</dbReference>
<dbReference type="RefSeq" id="WP_066662432.1">
    <property type="nucleotide sequence ID" value="NZ_CBCSCL010000007.1"/>
</dbReference>
<proteinExistence type="predicted"/>
<organism evidence="2 3">
    <name type="scientific">Bordetella flabilis</name>
    <dbReference type="NCBI Taxonomy" id="463014"/>
    <lineage>
        <taxon>Bacteria</taxon>
        <taxon>Pseudomonadati</taxon>
        <taxon>Pseudomonadota</taxon>
        <taxon>Betaproteobacteria</taxon>
        <taxon>Burkholderiales</taxon>
        <taxon>Alcaligenaceae</taxon>
        <taxon>Bordetella</taxon>
    </lineage>
</organism>
<accession>A0A193GH71</accession>
<name>A0A193GH71_9BORD</name>
<evidence type="ECO:0008006" key="4">
    <source>
        <dbReference type="Google" id="ProtNLM"/>
    </source>
</evidence>
<dbReference type="EMBL" id="CP016172">
    <property type="protein sequence ID" value="ANN79412.1"/>
    <property type="molecule type" value="Genomic_DNA"/>
</dbReference>
<evidence type="ECO:0000256" key="1">
    <source>
        <dbReference type="SAM" id="SignalP"/>
    </source>
</evidence>